<protein>
    <submittedName>
        <fullName evidence="1">Autotransporter</fullName>
    </submittedName>
</protein>
<name>A0A2G0MHN1_9GAMM</name>
<sequence length="68" mass="7459">MVPTMLTITAISHGKLSPRVSTSGADAITYNMRRAQIGMNKHFYENDQGLVVYSAINDITLYSHGKAT</sequence>
<evidence type="ECO:0000313" key="1">
    <source>
        <dbReference type="EMBL" id="PHM22015.1"/>
    </source>
</evidence>
<evidence type="ECO:0000313" key="2">
    <source>
        <dbReference type="Proteomes" id="UP000224871"/>
    </source>
</evidence>
<dbReference type="EMBL" id="NIBU01000223">
    <property type="protein sequence ID" value="PHM22015.1"/>
    <property type="molecule type" value="Genomic_DNA"/>
</dbReference>
<dbReference type="Proteomes" id="UP000224871">
    <property type="component" value="Unassembled WGS sequence"/>
</dbReference>
<organism evidence="1 2">
    <name type="scientific">Xenorhabdus innexi</name>
    <dbReference type="NCBI Taxonomy" id="290109"/>
    <lineage>
        <taxon>Bacteria</taxon>
        <taxon>Pseudomonadati</taxon>
        <taxon>Pseudomonadota</taxon>
        <taxon>Gammaproteobacteria</taxon>
        <taxon>Enterobacterales</taxon>
        <taxon>Morganellaceae</taxon>
        <taxon>Xenorhabdus</taxon>
    </lineage>
</organism>
<comment type="caution">
    <text evidence="1">The sequence shown here is derived from an EMBL/GenBank/DDBJ whole genome shotgun (WGS) entry which is preliminary data.</text>
</comment>
<reference evidence="1 2" key="1">
    <citation type="journal article" date="2017" name="Nat. Microbiol.">
        <title>Natural product diversity associated with the nematode symbionts Photorhabdus and Xenorhabdus.</title>
        <authorList>
            <person name="Tobias N.J."/>
            <person name="Wolff H."/>
            <person name="Djahanschiri B."/>
            <person name="Grundmann F."/>
            <person name="Kronenwerth M."/>
            <person name="Shi Y.M."/>
            <person name="Simonyi S."/>
            <person name="Grun P."/>
            <person name="Shapiro-Ilan D."/>
            <person name="Pidot S.J."/>
            <person name="Stinear T.P."/>
            <person name="Ebersberger I."/>
            <person name="Bode H.B."/>
        </authorList>
    </citation>
    <scope>NUCLEOTIDE SEQUENCE [LARGE SCALE GENOMIC DNA]</scope>
    <source>
        <strain evidence="1 2">DSM 16336</strain>
    </source>
</reference>
<keyword evidence="2" id="KW-1185">Reference proteome</keyword>
<accession>A0A2G0MHN1</accession>
<gene>
    <name evidence="1" type="ORF">Xinn_04177</name>
</gene>
<proteinExistence type="predicted"/>